<feature type="non-terminal residue" evidence="1">
    <location>
        <position position="1"/>
    </location>
</feature>
<feature type="non-terminal residue" evidence="1">
    <location>
        <position position="62"/>
    </location>
</feature>
<accession>A0ABR3BGS8</accession>
<protein>
    <submittedName>
        <fullName evidence="1">Uncharacterized protein</fullName>
    </submittedName>
</protein>
<reference evidence="1 2" key="1">
    <citation type="submission" date="2024-04" db="EMBL/GenBank/DDBJ databases">
        <title>Symmetric and asymmetric DNA N6-adenine methylation regulates different biological responses in Mucorales.</title>
        <authorList>
            <consortium name="Lawrence Berkeley National Laboratory"/>
            <person name="Lax C."/>
            <person name="Mondo S.J."/>
            <person name="Osorio-Concepcion M."/>
            <person name="Muszewska A."/>
            <person name="Corrochano-Luque M."/>
            <person name="Gutierrez G."/>
            <person name="Riley R."/>
            <person name="Lipzen A."/>
            <person name="Guo J."/>
            <person name="Hundley H."/>
            <person name="Amirebrahimi M."/>
            <person name="Ng V."/>
            <person name="Lorenzo-Gutierrez D."/>
            <person name="Binder U."/>
            <person name="Yang J."/>
            <person name="Song Y."/>
            <person name="Canovas D."/>
            <person name="Navarro E."/>
            <person name="Freitag M."/>
            <person name="Gabaldon T."/>
            <person name="Grigoriev I.V."/>
            <person name="Corrochano L.M."/>
            <person name="Nicolas F.E."/>
            <person name="Garre V."/>
        </authorList>
    </citation>
    <scope>NUCLEOTIDE SEQUENCE [LARGE SCALE GENOMIC DNA]</scope>
    <source>
        <strain evidence="1 2">L51</strain>
    </source>
</reference>
<dbReference type="Proteomes" id="UP001448207">
    <property type="component" value="Unassembled WGS sequence"/>
</dbReference>
<sequence>GIEVCLLETYGQHKSKDNPRFGYDHLKDAFCCFTVLSQIIRKFFFATQENLLNSKVYFIYAQ</sequence>
<proteinExistence type="predicted"/>
<evidence type="ECO:0000313" key="1">
    <source>
        <dbReference type="EMBL" id="KAL0097532.1"/>
    </source>
</evidence>
<comment type="caution">
    <text evidence="1">The sequence shown here is derived from an EMBL/GenBank/DDBJ whole genome shotgun (WGS) entry which is preliminary data.</text>
</comment>
<dbReference type="EMBL" id="JBCLYO010000001">
    <property type="protein sequence ID" value="KAL0097532.1"/>
    <property type="molecule type" value="Genomic_DNA"/>
</dbReference>
<name>A0ABR3BGS8_PHYBL</name>
<gene>
    <name evidence="1" type="ORF">J3Q64DRAFT_1617755</name>
</gene>
<evidence type="ECO:0000313" key="2">
    <source>
        <dbReference type="Proteomes" id="UP001448207"/>
    </source>
</evidence>
<keyword evidence="2" id="KW-1185">Reference proteome</keyword>
<organism evidence="1 2">
    <name type="scientific">Phycomyces blakesleeanus</name>
    <dbReference type="NCBI Taxonomy" id="4837"/>
    <lineage>
        <taxon>Eukaryota</taxon>
        <taxon>Fungi</taxon>
        <taxon>Fungi incertae sedis</taxon>
        <taxon>Mucoromycota</taxon>
        <taxon>Mucoromycotina</taxon>
        <taxon>Mucoromycetes</taxon>
        <taxon>Mucorales</taxon>
        <taxon>Phycomycetaceae</taxon>
        <taxon>Phycomyces</taxon>
    </lineage>
</organism>